<feature type="region of interest" description="Disordered" evidence="2">
    <location>
        <begin position="358"/>
        <end position="437"/>
    </location>
</feature>
<accession>A0A1Y2CM57</accession>
<dbReference type="InterPro" id="IPR001660">
    <property type="entry name" value="SAM"/>
</dbReference>
<feature type="coiled-coil region" evidence="1">
    <location>
        <begin position="585"/>
        <end position="622"/>
    </location>
</feature>
<evidence type="ECO:0000313" key="4">
    <source>
        <dbReference type="EMBL" id="ORY48111.1"/>
    </source>
</evidence>
<dbReference type="Pfam" id="PF00339">
    <property type="entry name" value="Arrestin_N"/>
    <property type="match status" value="1"/>
</dbReference>
<dbReference type="Pfam" id="PF02752">
    <property type="entry name" value="Arrestin_C"/>
    <property type="match status" value="1"/>
</dbReference>
<gene>
    <name evidence="4" type="ORF">BCR33DRAFT_58709</name>
</gene>
<dbReference type="SUPFAM" id="SSF47769">
    <property type="entry name" value="SAM/Pointed domain"/>
    <property type="match status" value="1"/>
</dbReference>
<feature type="compositionally biased region" description="Low complexity" evidence="2">
    <location>
        <begin position="402"/>
        <end position="419"/>
    </location>
</feature>
<feature type="domain" description="SAM" evidence="3">
    <location>
        <begin position="693"/>
        <end position="758"/>
    </location>
</feature>
<feature type="compositionally biased region" description="Polar residues" evidence="2">
    <location>
        <begin position="422"/>
        <end position="437"/>
    </location>
</feature>
<dbReference type="SMART" id="SM00454">
    <property type="entry name" value="SAM"/>
    <property type="match status" value="1"/>
</dbReference>
<dbReference type="InterPro" id="IPR013761">
    <property type="entry name" value="SAM/pointed_sf"/>
</dbReference>
<organism evidence="4 5">
    <name type="scientific">Rhizoclosmatium globosum</name>
    <dbReference type="NCBI Taxonomy" id="329046"/>
    <lineage>
        <taxon>Eukaryota</taxon>
        <taxon>Fungi</taxon>
        <taxon>Fungi incertae sedis</taxon>
        <taxon>Chytridiomycota</taxon>
        <taxon>Chytridiomycota incertae sedis</taxon>
        <taxon>Chytridiomycetes</taxon>
        <taxon>Chytridiales</taxon>
        <taxon>Chytriomycetaceae</taxon>
        <taxon>Rhizoclosmatium</taxon>
    </lineage>
</organism>
<dbReference type="Gene3D" id="1.10.150.50">
    <property type="entry name" value="Transcription Factor, Ets-1"/>
    <property type="match status" value="1"/>
</dbReference>
<evidence type="ECO:0000256" key="1">
    <source>
        <dbReference type="SAM" id="Coils"/>
    </source>
</evidence>
<dbReference type="InterPro" id="IPR011021">
    <property type="entry name" value="Arrestin-like_N"/>
</dbReference>
<protein>
    <recommendedName>
        <fullName evidence="3">SAM domain-containing protein</fullName>
    </recommendedName>
</protein>
<comment type="caution">
    <text evidence="4">The sequence shown here is derived from an EMBL/GenBank/DDBJ whole genome shotgun (WGS) entry which is preliminary data.</text>
</comment>
<evidence type="ECO:0000259" key="3">
    <source>
        <dbReference type="PROSITE" id="PS50105"/>
    </source>
</evidence>
<dbReference type="EMBL" id="MCGO01000012">
    <property type="protein sequence ID" value="ORY48111.1"/>
    <property type="molecule type" value="Genomic_DNA"/>
</dbReference>
<dbReference type="STRING" id="329046.A0A1Y2CM57"/>
<dbReference type="OrthoDB" id="73680at2759"/>
<dbReference type="InterPro" id="IPR014752">
    <property type="entry name" value="Arrestin-like_C"/>
</dbReference>
<sequence length="758" mass="83242">MGREDYIQSFSIIGRGANAGPDGTIVVDGGWDTEASLEGAVVVQLKKQLKSAGIRAEFRAYTETRFEGSMHKLATKKDDPKNIRIGKVFQQLVEVVYDSKHPLNPSANGTAVSLPFSFRLPRKNLPPSFETVSASIQYYIKTSVLYQDGMKLLRSTFELEVPVIVRMPQIAIYNMISSPSPFSHDSQGTADKVGFSLHIPQRIVTIGDSVELHVTINSTPQDARLRMLNCQLRNVVSCLNSEGFAVQQKFPRPLSEVSQPFNLVSVTPGYSDPIVRRLYFTVDPQIALQSLESPLVSSRSILRVQIVLDTSETPNVSMEIPIVVVPRNTEGYEPPGVASSGTSQYSVMATPILRATTIQSPQLNPNNENGSSGGSFLDILASPPQSPQRMTSQGGMSARFGPTAPTASSTVTSSPTTKLTSEKSPSSLPSPGSEIPATNTFARMTLGAQSPVLSDSRYAQPVSANSRSNLTPSNLVYEAPTLNRSTPVPQTNVYTSSSNGRGIAAPNNVVYDIPTLIPPRTPTLNRSTPVPPSPVGMNLHVPPSPSARATPTNMMQIPQQPVYQIPQEAQGTQLNMTWDEKRAPILQQQQQLLEQQRHLQQQQQLLEQQLRLQQQQHALEQQLLLQQQQHQLEQEQQHYQPSWEEKRSQPVVSQRREWQEPIAAPAYTASPPTISSVDKESLSSGFRSMVAEWDVEKVADWAKTLGATADSIQKFIDNAIDGQVLLTLTDEDLKGELAVTALGVRRKMVVAIREMSQN</sequence>
<dbReference type="Pfam" id="PF07647">
    <property type="entry name" value="SAM_2"/>
    <property type="match status" value="1"/>
</dbReference>
<dbReference type="Gene3D" id="2.60.40.640">
    <property type="match status" value="1"/>
</dbReference>
<dbReference type="AlphaFoldDB" id="A0A1Y2CM57"/>
<dbReference type="Proteomes" id="UP000193642">
    <property type="component" value="Unassembled WGS sequence"/>
</dbReference>
<proteinExistence type="predicted"/>
<dbReference type="PROSITE" id="PS50105">
    <property type="entry name" value="SAM_DOMAIN"/>
    <property type="match status" value="1"/>
</dbReference>
<reference evidence="4 5" key="1">
    <citation type="submission" date="2016-07" db="EMBL/GenBank/DDBJ databases">
        <title>Pervasive Adenine N6-methylation of Active Genes in Fungi.</title>
        <authorList>
            <consortium name="DOE Joint Genome Institute"/>
            <person name="Mondo S.J."/>
            <person name="Dannebaum R.O."/>
            <person name="Kuo R.C."/>
            <person name="Labutti K."/>
            <person name="Haridas S."/>
            <person name="Kuo A."/>
            <person name="Salamov A."/>
            <person name="Ahrendt S.R."/>
            <person name="Lipzen A."/>
            <person name="Sullivan W."/>
            <person name="Andreopoulos W.B."/>
            <person name="Clum A."/>
            <person name="Lindquist E."/>
            <person name="Daum C."/>
            <person name="Ramamoorthy G.K."/>
            <person name="Gryganskyi A."/>
            <person name="Culley D."/>
            <person name="Magnuson J.K."/>
            <person name="James T.Y."/>
            <person name="O'Malley M.A."/>
            <person name="Stajich J.E."/>
            <person name="Spatafora J.W."/>
            <person name="Visel A."/>
            <person name="Grigoriev I.V."/>
        </authorList>
    </citation>
    <scope>NUCLEOTIDE SEQUENCE [LARGE SCALE GENOMIC DNA]</scope>
    <source>
        <strain evidence="4 5">JEL800</strain>
    </source>
</reference>
<keyword evidence="1" id="KW-0175">Coiled coil</keyword>
<dbReference type="InterPro" id="IPR011022">
    <property type="entry name" value="Arrestin_C-like"/>
</dbReference>
<name>A0A1Y2CM57_9FUNG</name>
<evidence type="ECO:0000313" key="5">
    <source>
        <dbReference type="Proteomes" id="UP000193642"/>
    </source>
</evidence>
<evidence type="ECO:0000256" key="2">
    <source>
        <dbReference type="SAM" id="MobiDB-lite"/>
    </source>
</evidence>
<keyword evidence="5" id="KW-1185">Reference proteome</keyword>